<dbReference type="Proteomes" id="UP001454036">
    <property type="component" value="Unassembled WGS sequence"/>
</dbReference>
<reference evidence="2 3" key="1">
    <citation type="submission" date="2024-01" db="EMBL/GenBank/DDBJ databases">
        <title>The complete chloroplast genome sequence of Lithospermum erythrorhizon: insights into the phylogenetic relationship among Boraginaceae species and the maternal lineages of purple gromwells.</title>
        <authorList>
            <person name="Okada T."/>
            <person name="Watanabe K."/>
        </authorList>
    </citation>
    <scope>NUCLEOTIDE SEQUENCE [LARGE SCALE GENOMIC DNA]</scope>
</reference>
<comment type="caution">
    <text evidence="2">The sequence shown here is derived from an EMBL/GenBank/DDBJ whole genome shotgun (WGS) entry which is preliminary data.</text>
</comment>
<keyword evidence="3" id="KW-1185">Reference proteome</keyword>
<dbReference type="SUPFAM" id="SSF47699">
    <property type="entry name" value="Bifunctional inhibitor/lipid-transfer protein/seed storage 2S albumin"/>
    <property type="match status" value="1"/>
</dbReference>
<organism evidence="2 3">
    <name type="scientific">Lithospermum erythrorhizon</name>
    <name type="common">Purple gromwell</name>
    <name type="synonym">Lithospermum officinale var. erythrorhizon</name>
    <dbReference type="NCBI Taxonomy" id="34254"/>
    <lineage>
        <taxon>Eukaryota</taxon>
        <taxon>Viridiplantae</taxon>
        <taxon>Streptophyta</taxon>
        <taxon>Embryophyta</taxon>
        <taxon>Tracheophyta</taxon>
        <taxon>Spermatophyta</taxon>
        <taxon>Magnoliopsida</taxon>
        <taxon>eudicotyledons</taxon>
        <taxon>Gunneridae</taxon>
        <taxon>Pentapetalae</taxon>
        <taxon>asterids</taxon>
        <taxon>lamiids</taxon>
        <taxon>Boraginales</taxon>
        <taxon>Boraginaceae</taxon>
        <taxon>Boraginoideae</taxon>
        <taxon>Lithospermeae</taxon>
        <taxon>Lithospermum</taxon>
    </lineage>
</organism>
<evidence type="ECO:0000259" key="1">
    <source>
        <dbReference type="Pfam" id="PF14368"/>
    </source>
</evidence>
<accession>A0AAV3RT07</accession>
<sequence>MRRSSRQRGWWRSASMHERTPSMQAYLHQPSKPTPSCCVPLNKFVSTDAKCLCDVFTQEDALNLAKGCGATTDTSFCNIGLSIYHNI</sequence>
<proteinExistence type="predicted"/>
<dbReference type="InterPro" id="IPR036312">
    <property type="entry name" value="Bifun_inhib/LTP/seed_sf"/>
</dbReference>
<gene>
    <name evidence="2" type="ORF">LIER_31481</name>
</gene>
<name>A0AAV3RT07_LITER</name>
<dbReference type="Pfam" id="PF14368">
    <property type="entry name" value="LTP_2"/>
    <property type="match status" value="1"/>
</dbReference>
<dbReference type="AlphaFoldDB" id="A0AAV3RT07"/>
<dbReference type="Gene3D" id="1.10.110.10">
    <property type="entry name" value="Plant lipid-transfer and hydrophobic proteins"/>
    <property type="match status" value="1"/>
</dbReference>
<feature type="domain" description="Bifunctional inhibitor/plant lipid transfer protein/seed storage helical" evidence="1">
    <location>
        <begin position="24"/>
        <end position="77"/>
    </location>
</feature>
<protein>
    <recommendedName>
        <fullName evidence="1">Bifunctional inhibitor/plant lipid transfer protein/seed storage helical domain-containing protein</fullName>
    </recommendedName>
</protein>
<evidence type="ECO:0000313" key="3">
    <source>
        <dbReference type="Proteomes" id="UP001454036"/>
    </source>
</evidence>
<dbReference type="CDD" id="cd00010">
    <property type="entry name" value="AAI_LTSS"/>
    <property type="match status" value="1"/>
</dbReference>
<dbReference type="EMBL" id="BAABME010011716">
    <property type="protein sequence ID" value="GAA0184193.1"/>
    <property type="molecule type" value="Genomic_DNA"/>
</dbReference>
<evidence type="ECO:0000313" key="2">
    <source>
        <dbReference type="EMBL" id="GAA0184193.1"/>
    </source>
</evidence>
<dbReference type="InterPro" id="IPR016140">
    <property type="entry name" value="Bifunc_inhib/LTP/seed_store"/>
</dbReference>